<dbReference type="InterPro" id="IPR052050">
    <property type="entry name" value="SecEffector_AnkRepeat"/>
</dbReference>
<protein>
    <submittedName>
        <fullName evidence="1">Uncharacterized protein</fullName>
    </submittedName>
</protein>
<evidence type="ECO:0000313" key="2">
    <source>
        <dbReference type="Proteomes" id="UP000054408"/>
    </source>
</evidence>
<gene>
    <name evidence="1" type="ORF">AMSG_11126</name>
</gene>
<name>A0A0L0DTZ7_THETB</name>
<reference evidence="1 2" key="1">
    <citation type="submission" date="2010-05" db="EMBL/GenBank/DDBJ databases">
        <title>The Genome Sequence of Thecamonas trahens ATCC 50062.</title>
        <authorList>
            <consortium name="The Broad Institute Genome Sequencing Platform"/>
            <person name="Russ C."/>
            <person name="Cuomo C."/>
            <person name="Shea T."/>
            <person name="Young S.K."/>
            <person name="Zeng Q."/>
            <person name="Koehrsen M."/>
            <person name="Haas B."/>
            <person name="Borodovsky M."/>
            <person name="Guigo R."/>
            <person name="Alvarado L."/>
            <person name="Berlin A."/>
            <person name="Bochicchio J."/>
            <person name="Borenstein D."/>
            <person name="Chapman S."/>
            <person name="Chen Z."/>
            <person name="Freedman E."/>
            <person name="Gellesch M."/>
            <person name="Goldberg J."/>
            <person name="Griggs A."/>
            <person name="Gujja S."/>
            <person name="Heilman E."/>
            <person name="Heiman D."/>
            <person name="Hepburn T."/>
            <person name="Howarth C."/>
            <person name="Jen D."/>
            <person name="Larson L."/>
            <person name="Mehta T."/>
            <person name="Park D."/>
            <person name="Pearson M."/>
            <person name="Roberts A."/>
            <person name="Saif S."/>
            <person name="Shenoy N."/>
            <person name="Sisk P."/>
            <person name="Stolte C."/>
            <person name="Sykes S."/>
            <person name="Thomson T."/>
            <person name="Walk T."/>
            <person name="White J."/>
            <person name="Yandava C."/>
            <person name="Burger G."/>
            <person name="Gray M.W."/>
            <person name="Holland P.W.H."/>
            <person name="King N."/>
            <person name="Lang F.B.F."/>
            <person name="Roger A.J."/>
            <person name="Ruiz-Trillo I."/>
            <person name="Lander E."/>
            <person name="Nusbaum C."/>
        </authorList>
    </citation>
    <scope>NUCLEOTIDE SEQUENCE [LARGE SCALE GENOMIC DNA]</scope>
    <source>
        <strain evidence="1 2">ATCC 50062</strain>
    </source>
</reference>
<dbReference type="Gene3D" id="1.25.40.20">
    <property type="entry name" value="Ankyrin repeat-containing domain"/>
    <property type="match status" value="2"/>
</dbReference>
<dbReference type="EMBL" id="GL349503">
    <property type="protein sequence ID" value="KNC55730.1"/>
    <property type="molecule type" value="Genomic_DNA"/>
</dbReference>
<sequence length="568" mass="59865">MACPLLTLPSELIHAIAYSTALAAIDVISLASTCIALHTILLGPPGESHPYLRARAMACLGLPAVAATSNIRAIVMALNNDRSAQAVDDLMTYLVSLPLAKAKALACLPDFIALVDRMVAIAPELFNTSYACSAWDWPFYVWCAHWGAWEATHMLLKDENLHCAADHPRLLEIAAASGLAEVVEALMAYPGVEANGQLAFVRAAAGGHLELAMRLAELPHVHVAGNRGGALRQAAGNGRAEVIDWLLSECDEFDEADITAAANNSALSGSGSTLAVIFAYTDAHDIAICKASILRLAASVGHPSVVALILDDPGPSLAASVSRALLGAVEFGHAAVVDLLLADPRVDVAFRDGAPLAAALRRGNTAIAASLRDAGADGARGDRVMWFESYGAAAPSAPAQAELLVTLVAPDGWCHTVDSADHTSRPTAATFHPLGSLANSCLWPQFTNDLSEAVAKYHRGRPGKYPGRVISDAIELLASGKDSTGNDVSGRNYMRHTAWPLLLAAIAYHIDLGGYRAREDAVLSINFALTADLIRARTASFTHDSYADINTLLAALVSHAMLSTSSWW</sequence>
<dbReference type="AlphaFoldDB" id="A0A0L0DTZ7"/>
<accession>A0A0L0DTZ7</accession>
<evidence type="ECO:0000313" key="1">
    <source>
        <dbReference type="EMBL" id="KNC55730.1"/>
    </source>
</evidence>
<keyword evidence="2" id="KW-1185">Reference proteome</keyword>
<dbReference type="PANTHER" id="PTHR46586:SF3">
    <property type="entry name" value="ANKYRIN REPEAT-CONTAINING PROTEIN"/>
    <property type="match status" value="1"/>
</dbReference>
<dbReference type="GeneID" id="25569182"/>
<proteinExistence type="predicted"/>
<organism evidence="1 2">
    <name type="scientific">Thecamonas trahens ATCC 50062</name>
    <dbReference type="NCBI Taxonomy" id="461836"/>
    <lineage>
        <taxon>Eukaryota</taxon>
        <taxon>Apusozoa</taxon>
        <taxon>Apusomonadida</taxon>
        <taxon>Apusomonadidae</taxon>
        <taxon>Thecamonas</taxon>
    </lineage>
</organism>
<dbReference type="RefSeq" id="XP_013752885.1">
    <property type="nucleotide sequence ID" value="XM_013897431.1"/>
</dbReference>
<dbReference type="InterPro" id="IPR036770">
    <property type="entry name" value="Ankyrin_rpt-contain_sf"/>
</dbReference>
<dbReference type="SUPFAM" id="SSF48403">
    <property type="entry name" value="Ankyrin repeat"/>
    <property type="match status" value="1"/>
</dbReference>
<dbReference type="Proteomes" id="UP000054408">
    <property type="component" value="Unassembled WGS sequence"/>
</dbReference>
<dbReference type="PANTHER" id="PTHR46586">
    <property type="entry name" value="ANKYRIN REPEAT-CONTAINING PROTEIN"/>
    <property type="match status" value="1"/>
</dbReference>